<protein>
    <recommendedName>
        <fullName evidence="4">2-oxoisovalerate dehydrogenase subunit alpha</fullName>
        <ecNumber evidence="4">1.2.4.4</ecNumber>
    </recommendedName>
    <alternativeName>
        <fullName evidence="4">Branched-chain alpha-keto acid dehydrogenase E1 component alpha chain</fullName>
    </alternativeName>
</protein>
<feature type="domain" description="Dehydrogenase E1 component" evidence="5">
    <location>
        <begin position="31"/>
        <end position="325"/>
    </location>
</feature>
<dbReference type="InterPro" id="IPR029061">
    <property type="entry name" value="THDP-binding"/>
</dbReference>
<gene>
    <name evidence="6" type="ORF">A3F84_18040</name>
</gene>
<evidence type="ECO:0000256" key="2">
    <source>
        <dbReference type="ARBA" id="ARBA00023002"/>
    </source>
</evidence>
<keyword evidence="2 4" id="KW-0560">Oxidoreductase</keyword>
<sequence>MRSILNEDGSCAEEFLDLVPDGDLVAILRAIALNRVMDRRLMTLQRQGRLGFYLTSTGEEAVTVGAAYALRKDDPIFLTYRELGALLWRQAPLNAIMNQLIGNTQDVNKGRQMPVHYCFREYHIPSVSSPVGTQLPHACGFGYAARLLKTGQVALAFLGEGAASQGDFHAALNFSGVLNAQAIFLIRNNGYAISTPESIQTRARSLAIRAEGYGIAGLRIDGNDLLAVVQAVKEAAERARSGGGPTLIEALTYRMGAHSSADDPARYRPEEEAQQWEQFDALARLRLHARWRDVWSDTMEEEAWADAEKAVSQMIADGERWPPPPVESLFDDVYERMPESLRTQKEEYLRFLREKKK</sequence>
<comment type="cofactor">
    <cofactor evidence="1 4">
        <name>thiamine diphosphate</name>
        <dbReference type="ChEBI" id="CHEBI:58937"/>
    </cofactor>
</comment>
<dbReference type="CDD" id="cd02000">
    <property type="entry name" value="TPP_E1_PDC_ADC_BCADC"/>
    <property type="match status" value="1"/>
</dbReference>
<evidence type="ECO:0000313" key="6">
    <source>
        <dbReference type="EMBL" id="OGG46573.1"/>
    </source>
</evidence>
<dbReference type="EC" id="1.2.4.4" evidence="4"/>
<dbReference type="GO" id="GO:0003863">
    <property type="term" value="F:branched-chain 2-oxo acid dehydrogenase activity"/>
    <property type="evidence" value="ECO:0007669"/>
    <property type="project" value="UniProtKB-EC"/>
</dbReference>
<keyword evidence="3 4" id="KW-0786">Thiamine pyrophosphate</keyword>
<dbReference type="InterPro" id="IPR001017">
    <property type="entry name" value="DH_E1"/>
</dbReference>
<comment type="catalytic activity">
    <reaction evidence="4">
        <text>N(6)-[(R)-lipoyl]-L-lysyl-[protein] + 3-methyl-2-oxobutanoate + H(+) = N(6)-[(R)-S(8)-2-methylpropanoyldihydrolipoyl]-L-lysyl-[protein] + CO2</text>
        <dbReference type="Rhea" id="RHEA:13457"/>
        <dbReference type="Rhea" id="RHEA-COMP:10474"/>
        <dbReference type="Rhea" id="RHEA-COMP:10497"/>
        <dbReference type="ChEBI" id="CHEBI:11851"/>
        <dbReference type="ChEBI" id="CHEBI:15378"/>
        <dbReference type="ChEBI" id="CHEBI:16526"/>
        <dbReference type="ChEBI" id="CHEBI:83099"/>
        <dbReference type="ChEBI" id="CHEBI:83142"/>
        <dbReference type="EC" id="1.2.4.4"/>
    </reaction>
</comment>
<dbReference type="SUPFAM" id="SSF52518">
    <property type="entry name" value="Thiamin diphosphate-binding fold (THDP-binding)"/>
    <property type="match status" value="1"/>
</dbReference>
<dbReference type="InterPro" id="IPR050771">
    <property type="entry name" value="Alpha-ketoacid_DH_E1_comp"/>
</dbReference>
<dbReference type="GO" id="GO:0009083">
    <property type="term" value="P:branched-chain amino acid catabolic process"/>
    <property type="evidence" value="ECO:0007669"/>
    <property type="project" value="TreeGrafter"/>
</dbReference>
<evidence type="ECO:0000313" key="7">
    <source>
        <dbReference type="Proteomes" id="UP000178606"/>
    </source>
</evidence>
<dbReference type="PANTHER" id="PTHR43380:SF1">
    <property type="entry name" value="2-OXOISOVALERATE DEHYDROGENASE SUBUNIT ALPHA, MITOCHONDRIAL"/>
    <property type="match status" value="1"/>
</dbReference>
<dbReference type="Gene3D" id="3.40.50.970">
    <property type="match status" value="1"/>
</dbReference>
<name>A0A1F6CBR4_HANXR</name>
<organism evidence="6 7">
    <name type="scientific">Handelsmanbacteria sp. (strain RIFCSPLOWO2_12_FULL_64_10)</name>
    <dbReference type="NCBI Taxonomy" id="1817868"/>
    <lineage>
        <taxon>Bacteria</taxon>
        <taxon>Candidatus Handelsmaniibacteriota</taxon>
    </lineage>
</organism>
<dbReference type="Proteomes" id="UP000178606">
    <property type="component" value="Unassembled WGS sequence"/>
</dbReference>
<accession>A0A1F6CBR4</accession>
<proteinExistence type="inferred from homology"/>
<evidence type="ECO:0000259" key="5">
    <source>
        <dbReference type="Pfam" id="PF00676"/>
    </source>
</evidence>
<evidence type="ECO:0000256" key="1">
    <source>
        <dbReference type="ARBA" id="ARBA00001964"/>
    </source>
</evidence>
<evidence type="ECO:0000256" key="3">
    <source>
        <dbReference type="ARBA" id="ARBA00023052"/>
    </source>
</evidence>
<comment type="caution">
    <text evidence="6">The sequence shown here is derived from an EMBL/GenBank/DDBJ whole genome shotgun (WGS) entry which is preliminary data.</text>
</comment>
<dbReference type="PANTHER" id="PTHR43380">
    <property type="entry name" value="2-OXOISOVALERATE DEHYDROGENASE SUBUNIT ALPHA, MITOCHONDRIAL"/>
    <property type="match status" value="1"/>
</dbReference>
<dbReference type="EMBL" id="MFKF01000301">
    <property type="protein sequence ID" value="OGG46573.1"/>
    <property type="molecule type" value="Genomic_DNA"/>
</dbReference>
<comment type="function">
    <text evidence="4">The branched-chain alpha-keto dehydrogenase complex catalyzes the overall conversion of alpha-keto acids to acyl-CoA and CO(2). It contains multiple copies of three enzymatic components: branched-chain alpha-keto acid decarboxylase (E1), lipoamide acyltransferase (E2) and lipoamide dehydrogenase (E3).</text>
</comment>
<dbReference type="AlphaFoldDB" id="A0A1F6CBR4"/>
<dbReference type="Pfam" id="PF00676">
    <property type="entry name" value="E1_dh"/>
    <property type="match status" value="1"/>
</dbReference>
<reference evidence="6 7" key="1">
    <citation type="journal article" date="2016" name="Nat. Commun.">
        <title>Thousands of microbial genomes shed light on interconnected biogeochemical processes in an aquifer system.</title>
        <authorList>
            <person name="Anantharaman K."/>
            <person name="Brown C.T."/>
            <person name="Hug L.A."/>
            <person name="Sharon I."/>
            <person name="Castelle C.J."/>
            <person name="Probst A.J."/>
            <person name="Thomas B.C."/>
            <person name="Singh A."/>
            <person name="Wilkins M.J."/>
            <person name="Karaoz U."/>
            <person name="Brodie E.L."/>
            <person name="Williams K.H."/>
            <person name="Hubbard S.S."/>
            <person name="Banfield J.F."/>
        </authorList>
    </citation>
    <scope>NUCLEOTIDE SEQUENCE [LARGE SCALE GENOMIC DNA]</scope>
    <source>
        <strain evidence="7">RIFCSPLOWO2_12_FULL_64_10</strain>
    </source>
</reference>
<evidence type="ECO:0000256" key="4">
    <source>
        <dbReference type="RuleBase" id="RU365014"/>
    </source>
</evidence>
<comment type="similarity">
    <text evidence="4">Belongs to the BCKDHA family.</text>
</comment>